<dbReference type="InterPro" id="IPR043502">
    <property type="entry name" value="DNA/RNA_pol_sf"/>
</dbReference>
<dbReference type="EMBL" id="QGNW01000161">
    <property type="protein sequence ID" value="RVW89740.1"/>
    <property type="molecule type" value="Genomic_DNA"/>
</dbReference>
<dbReference type="Pfam" id="PF07727">
    <property type="entry name" value="RVT_2"/>
    <property type="match status" value="1"/>
</dbReference>
<sequence>MGTGPKLGDPHFETWDEEDSMIMAWLWNSMIPKISDTCMFLATAKTFGMRSNKRTLRRNATQAYEIKTKCPEDAAILKDFIEQDRVYDFLVGLNPKFDQVRIQILGKQEVLCFNKVVALIRGEESRRCLMLNPHNTDSSTIVVGSGNNLATNMERVLVSGNGRSSQPKTQNRDYKDNLWCTYCKKARHTMSGAGNYMENHQVESGDKMENNQDEDSGRMIGYDRERDGLYYLKAPRPPYVVRKWIKECTNRPLYPFTHFLSFKKISPSHRAFLVSLNTISIPTTVSEALTNEKWKQAMNVEMEALKKNKTWELVKLSAGKKPVGCKWVYTVKYRADGSIERYKVRLVAKGYTQTYGIDCQETFAPIAKMNTIRVLLSLAANNNWDLQQFDVKNAFFSWRTRGRNLYGGPARL</sequence>
<dbReference type="AlphaFoldDB" id="A0A438HZD1"/>
<comment type="caution">
    <text evidence="2">The sequence shown here is derived from an EMBL/GenBank/DDBJ whole genome shotgun (WGS) entry which is preliminary data.</text>
</comment>
<dbReference type="InterPro" id="IPR013103">
    <property type="entry name" value="RVT_2"/>
</dbReference>
<dbReference type="SUPFAM" id="SSF56672">
    <property type="entry name" value="DNA/RNA polymerases"/>
    <property type="match status" value="1"/>
</dbReference>
<gene>
    <name evidence="2" type="primary">RE1_592</name>
    <name evidence="2" type="ORF">CK203_047253</name>
</gene>
<accession>A0A438HZD1</accession>
<proteinExistence type="predicted"/>
<protein>
    <submittedName>
        <fullName evidence="2">Retrovirus-related Pol polyprotein from transposon RE1</fullName>
    </submittedName>
</protein>
<dbReference type="PANTHER" id="PTHR34222:SF37">
    <property type="entry name" value="RETROTRANSPOSON GAG DOMAIN-CONTAINING PROTEIN"/>
    <property type="match status" value="1"/>
</dbReference>
<feature type="domain" description="Reverse transcriptase Ty1/copia-type" evidence="1">
    <location>
        <begin position="308"/>
        <end position="396"/>
    </location>
</feature>
<organism evidence="2 3">
    <name type="scientific">Vitis vinifera</name>
    <name type="common">Grape</name>
    <dbReference type="NCBI Taxonomy" id="29760"/>
    <lineage>
        <taxon>Eukaryota</taxon>
        <taxon>Viridiplantae</taxon>
        <taxon>Streptophyta</taxon>
        <taxon>Embryophyta</taxon>
        <taxon>Tracheophyta</taxon>
        <taxon>Spermatophyta</taxon>
        <taxon>Magnoliopsida</taxon>
        <taxon>eudicotyledons</taxon>
        <taxon>Gunneridae</taxon>
        <taxon>Pentapetalae</taxon>
        <taxon>rosids</taxon>
        <taxon>Vitales</taxon>
        <taxon>Vitaceae</taxon>
        <taxon>Viteae</taxon>
        <taxon>Vitis</taxon>
    </lineage>
</organism>
<evidence type="ECO:0000313" key="3">
    <source>
        <dbReference type="Proteomes" id="UP000288805"/>
    </source>
</evidence>
<name>A0A438HZD1_VITVI</name>
<reference evidence="2 3" key="1">
    <citation type="journal article" date="2018" name="PLoS Genet.">
        <title>Population sequencing reveals clonal diversity and ancestral inbreeding in the grapevine cultivar Chardonnay.</title>
        <authorList>
            <person name="Roach M.J."/>
            <person name="Johnson D.L."/>
            <person name="Bohlmann J."/>
            <person name="van Vuuren H.J."/>
            <person name="Jones S.J."/>
            <person name="Pretorius I.S."/>
            <person name="Schmidt S.A."/>
            <person name="Borneman A.R."/>
        </authorList>
    </citation>
    <scope>NUCLEOTIDE SEQUENCE [LARGE SCALE GENOMIC DNA]</scope>
    <source>
        <strain evidence="3">cv. Chardonnay</strain>
        <tissue evidence="2">Leaf</tissue>
    </source>
</reference>
<evidence type="ECO:0000313" key="2">
    <source>
        <dbReference type="EMBL" id="RVW89740.1"/>
    </source>
</evidence>
<dbReference type="Proteomes" id="UP000288805">
    <property type="component" value="Unassembled WGS sequence"/>
</dbReference>
<dbReference type="PANTHER" id="PTHR34222">
    <property type="entry name" value="GAG_PRE-INTEGRS DOMAIN-CONTAINING PROTEIN"/>
    <property type="match status" value="1"/>
</dbReference>
<evidence type="ECO:0000259" key="1">
    <source>
        <dbReference type="Pfam" id="PF07727"/>
    </source>
</evidence>